<comment type="subcellular location">
    <subcellularLocation>
        <location evidence="1">Cytoplasm</location>
    </subcellularLocation>
</comment>
<protein>
    <recommendedName>
        <fullName evidence="3">Calmodulin-lysine N-methyltransferase</fullName>
        <ecNumber evidence="2">2.1.1.60</ecNumber>
    </recommendedName>
</protein>
<dbReference type="InterPro" id="IPR025800">
    <property type="entry name" value="CaM-Lys-N-MeTrfase"/>
</dbReference>
<organism evidence="7 8">
    <name type="scientific">Arcobacter suis CECT 7833</name>
    <dbReference type="NCBI Taxonomy" id="663365"/>
    <lineage>
        <taxon>Bacteria</taxon>
        <taxon>Pseudomonadati</taxon>
        <taxon>Campylobacterota</taxon>
        <taxon>Epsilonproteobacteria</taxon>
        <taxon>Campylobacterales</taxon>
        <taxon>Arcobacteraceae</taxon>
        <taxon>Arcobacter</taxon>
    </lineage>
</organism>
<dbReference type="SUPFAM" id="SSF53335">
    <property type="entry name" value="S-adenosyl-L-methionine-dependent methyltransferases"/>
    <property type="match status" value="1"/>
</dbReference>
<name>A0AAD0SRZ4_9BACT</name>
<accession>A0AAD0SRZ4</accession>
<keyword evidence="8" id="KW-1185">Reference proteome</keyword>
<dbReference type="KEGG" id="asui:ASUIS_2207"/>
<keyword evidence="4" id="KW-0963">Cytoplasm</keyword>
<evidence type="ECO:0000313" key="8">
    <source>
        <dbReference type="Proteomes" id="UP000263040"/>
    </source>
</evidence>
<dbReference type="InterPro" id="IPR029063">
    <property type="entry name" value="SAM-dependent_MTases_sf"/>
</dbReference>
<sequence length="218" mass="25043">MPKLRYIYQTIEFDNIDIHVKTLKDKQQYDEKCDLNPTAGISSANWSLFGVIWPSARILATLMNNYNIKDKRILEVGCGIALSSLVLNHRNANITTTDFNPEVKKFLNENTRINYGKVIPFECANWANSDDTLGKFDLIIASDILYEQFHLEDLSRFLNEHTNETCEIIIVDPGRGNHAKFSKMMVVLGYEHSQSEPLDTQEYLDEPFNGQVICYRKG</sequence>
<evidence type="ECO:0000256" key="1">
    <source>
        <dbReference type="ARBA" id="ARBA00004496"/>
    </source>
</evidence>
<evidence type="ECO:0000256" key="3">
    <source>
        <dbReference type="ARBA" id="ARBA00020594"/>
    </source>
</evidence>
<proteinExistence type="predicted"/>
<dbReference type="Pfam" id="PF10294">
    <property type="entry name" value="Methyltransf_16"/>
    <property type="match status" value="1"/>
</dbReference>
<keyword evidence="6" id="KW-0808">Transferase</keyword>
<dbReference type="Gene3D" id="3.40.50.150">
    <property type="entry name" value="Vaccinia Virus protein VP39"/>
    <property type="match status" value="1"/>
</dbReference>
<evidence type="ECO:0000256" key="5">
    <source>
        <dbReference type="ARBA" id="ARBA00022603"/>
    </source>
</evidence>
<dbReference type="EMBL" id="CP032100">
    <property type="protein sequence ID" value="AXX90638.1"/>
    <property type="molecule type" value="Genomic_DNA"/>
</dbReference>
<dbReference type="EC" id="2.1.1.60" evidence="2"/>
<dbReference type="InterPro" id="IPR019410">
    <property type="entry name" value="Methyltransf_16"/>
</dbReference>
<evidence type="ECO:0000313" key="7">
    <source>
        <dbReference type="EMBL" id="AXX90638.1"/>
    </source>
</evidence>
<gene>
    <name evidence="7" type="ORF">ASUIS_2207</name>
</gene>
<dbReference type="GO" id="GO:0032259">
    <property type="term" value="P:methylation"/>
    <property type="evidence" value="ECO:0007669"/>
    <property type="project" value="UniProtKB-KW"/>
</dbReference>
<dbReference type="PANTHER" id="PTHR13539:SF3">
    <property type="entry name" value="CALMODULIN-LYSINE N-METHYLTRANSFERASE"/>
    <property type="match status" value="1"/>
</dbReference>
<evidence type="ECO:0000256" key="2">
    <source>
        <dbReference type="ARBA" id="ARBA00011914"/>
    </source>
</evidence>
<evidence type="ECO:0000256" key="6">
    <source>
        <dbReference type="ARBA" id="ARBA00022679"/>
    </source>
</evidence>
<evidence type="ECO:0000256" key="4">
    <source>
        <dbReference type="ARBA" id="ARBA00022490"/>
    </source>
</evidence>
<dbReference type="AlphaFoldDB" id="A0AAD0SRZ4"/>
<reference evidence="7 8" key="1">
    <citation type="submission" date="2018-08" db="EMBL/GenBank/DDBJ databases">
        <title>Complete genome of the Arcobacter suis type strain LMG 26152.</title>
        <authorList>
            <person name="Miller W.G."/>
            <person name="Yee E."/>
            <person name="Bono J.L."/>
        </authorList>
    </citation>
    <scope>NUCLEOTIDE SEQUENCE [LARGE SCALE GENOMIC DNA]</scope>
    <source>
        <strain evidence="7 8">CECT 7833</strain>
    </source>
</reference>
<dbReference type="Proteomes" id="UP000263040">
    <property type="component" value="Chromosome"/>
</dbReference>
<dbReference type="GO" id="GO:0018025">
    <property type="term" value="F:calmodulin-lysine N-methyltransferase activity"/>
    <property type="evidence" value="ECO:0007669"/>
    <property type="project" value="UniProtKB-EC"/>
</dbReference>
<dbReference type="RefSeq" id="WP_118887215.1">
    <property type="nucleotide sequence ID" value="NZ_CP032100.1"/>
</dbReference>
<dbReference type="GO" id="GO:0005737">
    <property type="term" value="C:cytoplasm"/>
    <property type="evidence" value="ECO:0007669"/>
    <property type="project" value="UniProtKB-SubCell"/>
</dbReference>
<dbReference type="PANTHER" id="PTHR13539">
    <property type="entry name" value="CALMODULIN-LYSINE N-METHYLTRANSFERASE"/>
    <property type="match status" value="1"/>
</dbReference>
<keyword evidence="5 7" id="KW-0489">Methyltransferase</keyword>
<dbReference type="CDD" id="cd02440">
    <property type="entry name" value="AdoMet_MTases"/>
    <property type="match status" value="1"/>
</dbReference>